<comment type="subcellular location">
    <subcellularLocation>
        <location evidence="2">Cell membrane</location>
    </subcellularLocation>
    <subcellularLocation>
        <location evidence="1">Membrane</location>
        <topology evidence="1">Single-pass membrane protein</topology>
    </subcellularLocation>
</comment>
<gene>
    <name evidence="13" type="ORF">CFX0092_B0372</name>
</gene>
<evidence type="ECO:0000256" key="7">
    <source>
        <dbReference type="ARBA" id="ARBA00029829"/>
    </source>
</evidence>
<evidence type="ECO:0000256" key="1">
    <source>
        <dbReference type="ARBA" id="ARBA00004167"/>
    </source>
</evidence>
<dbReference type="OrthoDB" id="150293at2"/>
<evidence type="ECO:0000256" key="2">
    <source>
        <dbReference type="ARBA" id="ARBA00004236"/>
    </source>
</evidence>
<dbReference type="GO" id="GO:0005886">
    <property type="term" value="C:plasma membrane"/>
    <property type="evidence" value="ECO:0007669"/>
    <property type="project" value="UniProtKB-SubCell"/>
</dbReference>
<dbReference type="RefSeq" id="WP_095045256.1">
    <property type="nucleotide sequence ID" value="NZ_LN890656.1"/>
</dbReference>
<dbReference type="PANTHER" id="PTHR37461:SF1">
    <property type="entry name" value="ANTI-SIGMA-K FACTOR RSKA"/>
    <property type="match status" value="1"/>
</dbReference>
<feature type="region of interest" description="Disordered" evidence="10">
    <location>
        <begin position="81"/>
        <end position="106"/>
    </location>
</feature>
<evidence type="ECO:0000256" key="8">
    <source>
        <dbReference type="ARBA" id="ARBA00030803"/>
    </source>
</evidence>
<feature type="transmembrane region" description="Helical" evidence="11">
    <location>
        <begin position="113"/>
        <end position="136"/>
    </location>
</feature>
<feature type="domain" description="Anti-sigma K factor RskA C-terminal" evidence="12">
    <location>
        <begin position="122"/>
        <end position="292"/>
    </location>
</feature>
<sequence>MERNTRIEEELFPFYVLDALTAEERLEVDDYVAGNREARARLAQLTPAVADLSAAATTPITPSPAVKAGLLARIEAEGQAVAPPAAAPRPAAPAPRPAPRRAQPAPVAPRRSWWQVFGPALAGLAALVLIFSAVVVGRYSRRVDELQGQLATLEESSQTLEAQLDALEGENQTLRRELSARDDQLAALLTPGAITVALGDLTGEHPESHGALTIDPASGEGVLSVANLPPLTADQTYQAWLIVDGAPVSAGTFAVDGDGAAHHTISGAQPGAFEAVGVSLEPAGGSDQPTPDQIILLAGFSS</sequence>
<evidence type="ECO:0000256" key="10">
    <source>
        <dbReference type="SAM" id="MobiDB-lite"/>
    </source>
</evidence>
<organism evidence="13 14">
    <name type="scientific">Candidatus Promineifilum breve</name>
    <dbReference type="NCBI Taxonomy" id="1806508"/>
    <lineage>
        <taxon>Bacteria</taxon>
        <taxon>Bacillati</taxon>
        <taxon>Chloroflexota</taxon>
        <taxon>Ardenticatenia</taxon>
        <taxon>Candidatus Promineifilales</taxon>
        <taxon>Candidatus Promineifilaceae</taxon>
        <taxon>Candidatus Promineifilum</taxon>
    </lineage>
</organism>
<keyword evidence="3" id="KW-1003">Cell membrane</keyword>
<feature type="coiled-coil region" evidence="9">
    <location>
        <begin position="136"/>
        <end position="184"/>
    </location>
</feature>
<dbReference type="Pfam" id="PF10099">
    <property type="entry name" value="RskA_C"/>
    <property type="match status" value="1"/>
</dbReference>
<reference evidence="13" key="1">
    <citation type="submission" date="2016-01" db="EMBL/GenBank/DDBJ databases">
        <authorList>
            <person name="Mcilroy J.S."/>
            <person name="Karst M S."/>
            <person name="Albertsen M."/>
        </authorList>
    </citation>
    <scope>NUCLEOTIDE SEQUENCE</scope>
    <source>
        <strain evidence="13">Cfx-K</strain>
    </source>
</reference>
<accession>A0A160T6D3</accession>
<keyword evidence="9" id="KW-0175">Coiled coil</keyword>
<protein>
    <recommendedName>
        <fullName evidence="8">Regulator of SigK</fullName>
    </recommendedName>
    <alternativeName>
        <fullName evidence="7">Sigma-K anti-sigma factor RskA</fullName>
    </alternativeName>
</protein>
<dbReference type="Gene3D" id="1.20.5.340">
    <property type="match status" value="1"/>
</dbReference>
<evidence type="ECO:0000313" key="14">
    <source>
        <dbReference type="Proteomes" id="UP000215027"/>
    </source>
</evidence>
<keyword evidence="4 11" id="KW-0812">Transmembrane</keyword>
<feature type="compositionally biased region" description="Pro residues" evidence="10">
    <location>
        <begin position="85"/>
        <end position="97"/>
    </location>
</feature>
<evidence type="ECO:0000256" key="9">
    <source>
        <dbReference type="SAM" id="Coils"/>
    </source>
</evidence>
<evidence type="ECO:0000259" key="12">
    <source>
        <dbReference type="Pfam" id="PF10099"/>
    </source>
</evidence>
<dbReference type="PANTHER" id="PTHR37461">
    <property type="entry name" value="ANTI-SIGMA-K FACTOR RSKA"/>
    <property type="match status" value="1"/>
</dbReference>
<dbReference type="InterPro" id="IPR041916">
    <property type="entry name" value="Anti_sigma_zinc_sf"/>
</dbReference>
<dbReference type="InterPro" id="IPR051474">
    <property type="entry name" value="Anti-sigma-K/W_factor"/>
</dbReference>
<name>A0A160T6D3_9CHLR</name>
<evidence type="ECO:0000256" key="5">
    <source>
        <dbReference type="ARBA" id="ARBA00022989"/>
    </source>
</evidence>
<dbReference type="KEGG" id="pbf:CFX0092_B0372"/>
<dbReference type="EMBL" id="LN890656">
    <property type="protein sequence ID" value="CUS05906.1"/>
    <property type="molecule type" value="Genomic_DNA"/>
</dbReference>
<evidence type="ECO:0000256" key="4">
    <source>
        <dbReference type="ARBA" id="ARBA00022692"/>
    </source>
</evidence>
<evidence type="ECO:0000256" key="6">
    <source>
        <dbReference type="ARBA" id="ARBA00023136"/>
    </source>
</evidence>
<keyword evidence="5 11" id="KW-1133">Transmembrane helix</keyword>
<dbReference type="GO" id="GO:0016989">
    <property type="term" value="F:sigma factor antagonist activity"/>
    <property type="evidence" value="ECO:0007669"/>
    <property type="project" value="TreeGrafter"/>
</dbReference>
<dbReference type="InterPro" id="IPR018764">
    <property type="entry name" value="RskA_C"/>
</dbReference>
<evidence type="ECO:0000256" key="11">
    <source>
        <dbReference type="SAM" id="Phobius"/>
    </source>
</evidence>
<keyword evidence="6 11" id="KW-0472">Membrane</keyword>
<dbReference type="Gene3D" id="1.10.10.1320">
    <property type="entry name" value="Anti-sigma factor, zinc-finger domain"/>
    <property type="match status" value="1"/>
</dbReference>
<dbReference type="Proteomes" id="UP000215027">
    <property type="component" value="Chromosome II"/>
</dbReference>
<evidence type="ECO:0000313" key="13">
    <source>
        <dbReference type="EMBL" id="CUS05906.1"/>
    </source>
</evidence>
<dbReference type="AlphaFoldDB" id="A0A160T6D3"/>
<evidence type="ECO:0000256" key="3">
    <source>
        <dbReference type="ARBA" id="ARBA00022475"/>
    </source>
</evidence>
<dbReference type="GO" id="GO:0006417">
    <property type="term" value="P:regulation of translation"/>
    <property type="evidence" value="ECO:0007669"/>
    <property type="project" value="TreeGrafter"/>
</dbReference>
<proteinExistence type="predicted"/>
<keyword evidence="14" id="KW-1185">Reference proteome</keyword>